<dbReference type="Proteomes" id="UP000659654">
    <property type="component" value="Unassembled WGS sequence"/>
</dbReference>
<evidence type="ECO:0000313" key="3">
    <source>
        <dbReference type="EMBL" id="CAD5208032.1"/>
    </source>
</evidence>
<dbReference type="Pfam" id="PF01549">
    <property type="entry name" value="ShK"/>
    <property type="match status" value="1"/>
</dbReference>
<reference evidence="7" key="1">
    <citation type="submission" date="2016-11" db="UniProtKB">
        <authorList>
            <consortium name="WormBaseParasite"/>
        </authorList>
    </citation>
    <scope>IDENTIFICATION</scope>
</reference>
<dbReference type="WBParaSite" id="BXY_0672700.1">
    <property type="protein sequence ID" value="BXY_0672700.1"/>
    <property type="gene ID" value="BXY_0672700"/>
</dbReference>
<evidence type="ECO:0000313" key="5">
    <source>
        <dbReference type="Proteomes" id="UP000095284"/>
    </source>
</evidence>
<evidence type="ECO:0000313" key="7">
    <source>
        <dbReference type="WBParaSite" id="BXY_0672700.1"/>
    </source>
</evidence>
<dbReference type="Gene3D" id="1.10.10.1940">
    <property type="match status" value="1"/>
</dbReference>
<dbReference type="EMBL" id="CAJFDI010000001">
    <property type="protein sequence ID" value="CAD5208032.1"/>
    <property type="molecule type" value="Genomic_DNA"/>
</dbReference>
<evidence type="ECO:0000259" key="2">
    <source>
        <dbReference type="PROSITE" id="PS51670"/>
    </source>
</evidence>
<dbReference type="InterPro" id="IPR003582">
    <property type="entry name" value="ShKT_dom"/>
</dbReference>
<feature type="domain" description="ShKT" evidence="2">
    <location>
        <begin position="84"/>
        <end position="121"/>
    </location>
</feature>
<dbReference type="Proteomes" id="UP000582659">
    <property type="component" value="Unassembled WGS sequence"/>
</dbReference>
<dbReference type="OrthoDB" id="5855340at2759"/>
<accession>A0A1I7S152</accession>
<evidence type="ECO:0000313" key="4">
    <source>
        <dbReference type="EMBL" id="CAG9079985.1"/>
    </source>
</evidence>
<keyword evidence="6" id="KW-1185">Reference proteome</keyword>
<dbReference type="PROSITE" id="PS51670">
    <property type="entry name" value="SHKT"/>
    <property type="match status" value="1"/>
</dbReference>
<proteinExistence type="predicted"/>
<gene>
    <name evidence="3" type="ORF">BXYJ_LOCUS268</name>
</gene>
<comment type="caution">
    <text evidence="1">Lacks conserved residue(s) required for the propagation of feature annotation.</text>
</comment>
<organism evidence="5 7">
    <name type="scientific">Bursaphelenchus xylophilus</name>
    <name type="common">Pinewood nematode worm</name>
    <name type="synonym">Aphelenchoides xylophilus</name>
    <dbReference type="NCBI Taxonomy" id="6326"/>
    <lineage>
        <taxon>Eukaryota</taxon>
        <taxon>Metazoa</taxon>
        <taxon>Ecdysozoa</taxon>
        <taxon>Nematoda</taxon>
        <taxon>Chromadorea</taxon>
        <taxon>Rhabditida</taxon>
        <taxon>Tylenchina</taxon>
        <taxon>Tylenchomorpha</taxon>
        <taxon>Aphelenchoidea</taxon>
        <taxon>Aphelenchoididae</taxon>
        <taxon>Bursaphelenchus</taxon>
    </lineage>
</organism>
<dbReference type="Proteomes" id="UP000095284">
    <property type="component" value="Unplaced"/>
</dbReference>
<name>A0A1I7S152_BURXY</name>
<evidence type="ECO:0000256" key="1">
    <source>
        <dbReference type="PROSITE-ProRule" id="PRU01005"/>
    </source>
</evidence>
<protein>
    <submittedName>
        <fullName evidence="3">(pine wood nematode) hypothetical protein</fullName>
    </submittedName>
    <submittedName>
        <fullName evidence="7">ShKT domain-containing protein</fullName>
    </submittedName>
</protein>
<reference evidence="4" key="2">
    <citation type="submission" date="2020-08" db="EMBL/GenBank/DDBJ databases">
        <authorList>
            <person name="Kikuchi T."/>
        </authorList>
    </citation>
    <scope>NUCLEOTIDE SEQUENCE</scope>
    <source>
        <strain evidence="3">Ka4C1</strain>
    </source>
</reference>
<evidence type="ECO:0000313" key="6">
    <source>
        <dbReference type="Proteomes" id="UP000659654"/>
    </source>
</evidence>
<dbReference type="AlphaFoldDB" id="A0A1I7S152"/>
<dbReference type="EMBL" id="CAJFCV020000001">
    <property type="protein sequence ID" value="CAG9079985.1"/>
    <property type="molecule type" value="Genomic_DNA"/>
</dbReference>
<dbReference type="SMART" id="SM00254">
    <property type="entry name" value="ShKT"/>
    <property type="match status" value="1"/>
</dbReference>
<sequence>MANTPLALAKPIFYLFVLTQLAYLGNSNFIIHYSEGEGDDYENALTTPVTVIEHEFSHLFEIKRLNFSFDHGPKEIFSFIEDDCVDDANLRCKLPRYMRLCHNKVYKRLMKDKCRKTCGMCPDTDFPQQPDDGCYPDEFRH</sequence>